<gene>
    <name evidence="6" type="ORF">WA026_021360</name>
</gene>
<evidence type="ECO:0000256" key="1">
    <source>
        <dbReference type="ARBA" id="ARBA00004141"/>
    </source>
</evidence>
<keyword evidence="3 5" id="KW-1133">Transmembrane helix</keyword>
<feature type="transmembrane region" description="Helical" evidence="5">
    <location>
        <begin position="253"/>
        <end position="271"/>
    </location>
</feature>
<evidence type="ECO:0000313" key="6">
    <source>
        <dbReference type="EMBL" id="KAK9873124.1"/>
    </source>
</evidence>
<feature type="transmembrane region" description="Helical" evidence="5">
    <location>
        <begin position="42"/>
        <end position="63"/>
    </location>
</feature>
<dbReference type="EMBL" id="JARQZJ010000016">
    <property type="protein sequence ID" value="KAK9873124.1"/>
    <property type="molecule type" value="Genomic_DNA"/>
</dbReference>
<feature type="transmembrane region" description="Helical" evidence="5">
    <location>
        <begin position="283"/>
        <end position="302"/>
    </location>
</feature>
<dbReference type="Pfam" id="PF07690">
    <property type="entry name" value="MFS_1"/>
    <property type="match status" value="1"/>
</dbReference>
<organism evidence="6 7">
    <name type="scientific">Henosepilachna vigintioctopunctata</name>
    <dbReference type="NCBI Taxonomy" id="420089"/>
    <lineage>
        <taxon>Eukaryota</taxon>
        <taxon>Metazoa</taxon>
        <taxon>Ecdysozoa</taxon>
        <taxon>Arthropoda</taxon>
        <taxon>Hexapoda</taxon>
        <taxon>Insecta</taxon>
        <taxon>Pterygota</taxon>
        <taxon>Neoptera</taxon>
        <taxon>Endopterygota</taxon>
        <taxon>Coleoptera</taxon>
        <taxon>Polyphaga</taxon>
        <taxon>Cucujiformia</taxon>
        <taxon>Coccinelloidea</taxon>
        <taxon>Coccinellidae</taxon>
        <taxon>Epilachninae</taxon>
        <taxon>Epilachnini</taxon>
        <taxon>Henosepilachna</taxon>
    </lineage>
</organism>
<evidence type="ECO:0000256" key="4">
    <source>
        <dbReference type="ARBA" id="ARBA00023136"/>
    </source>
</evidence>
<reference evidence="6 7" key="1">
    <citation type="submission" date="2023-03" db="EMBL/GenBank/DDBJ databases">
        <title>Genome insight into feeding habits of ladybird beetles.</title>
        <authorList>
            <person name="Li H.-S."/>
            <person name="Huang Y.-H."/>
            <person name="Pang H."/>
        </authorList>
    </citation>
    <scope>NUCLEOTIDE SEQUENCE [LARGE SCALE GENOMIC DNA]</scope>
    <source>
        <strain evidence="6">SYSU_2023b</strain>
        <tissue evidence="6">Whole body</tissue>
    </source>
</reference>
<accession>A0AAW1TQM5</accession>
<feature type="transmembrane region" description="Helical" evidence="5">
    <location>
        <begin position="167"/>
        <end position="185"/>
    </location>
</feature>
<comment type="caution">
    <text evidence="6">The sequence shown here is derived from an EMBL/GenBank/DDBJ whole genome shotgun (WGS) entry which is preliminary data.</text>
</comment>
<dbReference type="PANTHER" id="PTHR23507">
    <property type="entry name" value="ZGC:174356"/>
    <property type="match status" value="1"/>
</dbReference>
<dbReference type="GO" id="GO:0016020">
    <property type="term" value="C:membrane"/>
    <property type="evidence" value="ECO:0007669"/>
    <property type="project" value="UniProtKB-SubCell"/>
</dbReference>
<dbReference type="Gene3D" id="1.20.1250.20">
    <property type="entry name" value="MFS general substrate transporter like domains"/>
    <property type="match status" value="1"/>
</dbReference>
<evidence type="ECO:0000313" key="7">
    <source>
        <dbReference type="Proteomes" id="UP001431783"/>
    </source>
</evidence>
<evidence type="ECO:0000256" key="5">
    <source>
        <dbReference type="SAM" id="Phobius"/>
    </source>
</evidence>
<dbReference type="SUPFAM" id="SSF103473">
    <property type="entry name" value="MFS general substrate transporter"/>
    <property type="match status" value="1"/>
</dbReference>
<keyword evidence="2 5" id="KW-0812">Transmembrane</keyword>
<keyword evidence="7" id="KW-1185">Reference proteome</keyword>
<evidence type="ECO:0000256" key="2">
    <source>
        <dbReference type="ARBA" id="ARBA00022692"/>
    </source>
</evidence>
<keyword evidence="4 5" id="KW-0472">Membrane</keyword>
<protein>
    <submittedName>
        <fullName evidence="6">Uncharacterized protein</fullName>
    </submittedName>
</protein>
<proteinExistence type="predicted"/>
<evidence type="ECO:0000256" key="3">
    <source>
        <dbReference type="ARBA" id="ARBA00022989"/>
    </source>
</evidence>
<dbReference type="Proteomes" id="UP001431783">
    <property type="component" value="Unassembled WGS sequence"/>
</dbReference>
<comment type="subcellular location">
    <subcellularLocation>
        <location evidence="1">Membrane</location>
        <topology evidence="1">Multi-pass membrane protein</topology>
    </subcellularLocation>
</comment>
<name>A0AAW1TQM5_9CUCU</name>
<dbReference type="AlphaFoldDB" id="A0AAW1TQM5"/>
<feature type="transmembrane region" description="Helical" evidence="5">
    <location>
        <begin position="75"/>
        <end position="97"/>
    </location>
</feature>
<dbReference type="InterPro" id="IPR036259">
    <property type="entry name" value="MFS_trans_sf"/>
</dbReference>
<feature type="transmembrane region" description="Helical" evidence="5">
    <location>
        <begin position="103"/>
        <end position="124"/>
    </location>
</feature>
<feature type="transmembrane region" description="Helical" evidence="5">
    <location>
        <begin position="7"/>
        <end position="30"/>
    </location>
</feature>
<dbReference type="PANTHER" id="PTHR23507:SF1">
    <property type="entry name" value="FI18259P1-RELATED"/>
    <property type="match status" value="1"/>
</dbReference>
<dbReference type="InterPro" id="IPR011701">
    <property type="entry name" value="MFS"/>
</dbReference>
<feature type="transmembrane region" description="Helical" evidence="5">
    <location>
        <begin position="205"/>
        <end position="233"/>
    </location>
</feature>
<dbReference type="GO" id="GO:0022857">
    <property type="term" value="F:transmembrane transporter activity"/>
    <property type="evidence" value="ECO:0007669"/>
    <property type="project" value="InterPro"/>
</dbReference>
<sequence>MQQRKPLIMIPIIGEIICCLLLILNSIFFYELPLIFTTLGDSIPFSLSGGWPCFNIGIYSYVGSKYKDEEKTFRVGIVTATSMSALLFGSCAGGFLYQQVGFIGFYSICSILLCTGLVIGYFTIHDEQPEMEENKETTTNFKQLFGVEQLISTIKTAFKSGPNKRKCKILVCMVTLLLVAGTFNGEVSMNYMYTRLKFAWNASEFALFVGFQIFVQMLGACCDGFQMCSVIALRSLICKIVPPNELGQTNSMLALVEALIPIIFGTIYATIYQKTVDVFPGTYFFVSAGIRILGLGFFLWLYKEALLLRRRSRKEAKENSIETYIMNPDGI</sequence>